<gene>
    <name evidence="1" type="ORF">P9B03_13490</name>
</gene>
<comment type="caution">
    <text evidence="1">The sequence shown here is derived from an EMBL/GenBank/DDBJ whole genome shotgun (WGS) entry which is preliminary data.</text>
</comment>
<accession>A0AAW9NW69</accession>
<dbReference type="EMBL" id="JARSFG010000017">
    <property type="protein sequence ID" value="MEC1179506.1"/>
    <property type="molecule type" value="Genomic_DNA"/>
</dbReference>
<dbReference type="AlphaFoldDB" id="A0AAW9NW69"/>
<name>A0AAW9NW69_9BACL</name>
<reference evidence="1 2" key="1">
    <citation type="submission" date="2023-03" db="EMBL/GenBank/DDBJ databases">
        <title>Bacillus Genome Sequencing.</title>
        <authorList>
            <person name="Dunlap C."/>
        </authorList>
    </citation>
    <scope>NUCLEOTIDE SEQUENCE [LARGE SCALE GENOMIC DNA]</scope>
    <source>
        <strain evidence="1 2">B-59205</strain>
    </source>
</reference>
<dbReference type="RefSeq" id="WP_326124025.1">
    <property type="nucleotide sequence ID" value="NZ_JARSFG010000017.1"/>
</dbReference>
<keyword evidence="2" id="KW-1185">Reference proteome</keyword>
<protein>
    <recommendedName>
        <fullName evidence="3">Pre-toxin TG domain-containing protein</fullName>
    </recommendedName>
</protein>
<dbReference type="Proteomes" id="UP001344888">
    <property type="component" value="Unassembled WGS sequence"/>
</dbReference>
<sequence length="207" mass="22370">MELASNPKAAWNNLTTAIAHPKETVKAMGKAVQETVEKDYVQGNAYSRSYVEGEAILGVGTALVGTKGLGSLTKIGKVPELDKGTVKLNPNEIRFSQNSVNGSQEITESMNNNGWVGDPIDVVRMSDGGLTTIDNTRVVVARAAGFDVQAVVRNADDLLPEHLIERFTTKKGVPTTWGEAIEMRIGKQSSGFKTNNPYGSFEMEKIK</sequence>
<evidence type="ECO:0000313" key="1">
    <source>
        <dbReference type="EMBL" id="MEC1179506.1"/>
    </source>
</evidence>
<proteinExistence type="predicted"/>
<organism evidence="1 2">
    <name type="scientific">Metasolibacillus meyeri</name>
    <dbReference type="NCBI Taxonomy" id="1071052"/>
    <lineage>
        <taxon>Bacteria</taxon>
        <taxon>Bacillati</taxon>
        <taxon>Bacillota</taxon>
        <taxon>Bacilli</taxon>
        <taxon>Bacillales</taxon>
        <taxon>Caryophanaceae</taxon>
        <taxon>Metasolibacillus</taxon>
    </lineage>
</organism>
<evidence type="ECO:0008006" key="3">
    <source>
        <dbReference type="Google" id="ProtNLM"/>
    </source>
</evidence>
<evidence type="ECO:0000313" key="2">
    <source>
        <dbReference type="Proteomes" id="UP001344888"/>
    </source>
</evidence>